<dbReference type="Pfam" id="PF13692">
    <property type="entry name" value="Glyco_trans_1_4"/>
    <property type="match status" value="1"/>
</dbReference>
<dbReference type="EMBL" id="JQGC01000026">
    <property type="protein sequence ID" value="KFL29413.1"/>
    <property type="molecule type" value="Genomic_DNA"/>
</dbReference>
<evidence type="ECO:0000313" key="4">
    <source>
        <dbReference type="Proteomes" id="UP000028981"/>
    </source>
</evidence>
<evidence type="ECO:0000256" key="1">
    <source>
        <dbReference type="SAM" id="MobiDB-lite"/>
    </source>
</evidence>
<dbReference type="SUPFAM" id="SSF53756">
    <property type="entry name" value="UDP-Glycosyltransferase/glycogen phosphorylase"/>
    <property type="match status" value="1"/>
</dbReference>
<dbReference type="InterPro" id="IPR028098">
    <property type="entry name" value="Glyco_trans_4-like_N"/>
</dbReference>
<reference evidence="3 4" key="1">
    <citation type="submission" date="2014-08" db="EMBL/GenBank/DDBJ databases">
        <authorList>
            <person name="Hassan Y.I."/>
            <person name="Lepp D."/>
            <person name="Zhou T."/>
        </authorList>
    </citation>
    <scope>NUCLEOTIDE SEQUENCE [LARGE SCALE GENOMIC DNA]</scope>
    <source>
        <strain evidence="3 4">IFO13584</strain>
    </source>
</reference>
<organism evidence="3 4">
    <name type="scientific">Devosia riboflavina</name>
    <dbReference type="NCBI Taxonomy" id="46914"/>
    <lineage>
        <taxon>Bacteria</taxon>
        <taxon>Pseudomonadati</taxon>
        <taxon>Pseudomonadota</taxon>
        <taxon>Alphaproteobacteria</taxon>
        <taxon>Hyphomicrobiales</taxon>
        <taxon>Devosiaceae</taxon>
        <taxon>Devosia</taxon>
    </lineage>
</organism>
<protein>
    <recommendedName>
        <fullName evidence="2">Glycosyltransferase subfamily 4-like N-terminal domain-containing protein</fullName>
    </recommendedName>
</protein>
<dbReference type="OrthoDB" id="185319at2"/>
<sequence>MQPEVLSLSAYPLSQRFQDSLAVVIGQPYQRATLGDLRELKPATLILTLWRMRPDRLILPLEDENSTALLPIVRLIAGFTRAHRIEIVGPDLRVVQVSRLGTLIDVARFVGASISSAVRATLSAAELRSLLKKPRIAVAADDSLRRVLYLKTNLWMGIKAGGSIGHIAGVINGLHQAGYGVTFASAEPPVMVDPAVKLLHVAPPATFGMPYGLNNYRFQASFARAASQVLRTTPFGIIYQRLSAANYLGVVLSRRFKLPLVVEYNGSETWIARNWGRAMSFNGLATMAEEAMLAHAHLVVTISDVLRDELIARGVAPDRIVTYPNCIDPEVFDPERFSPTERNALRARYGITPDSQVAAFIGTFGQWHGAEVLAQAIAKLALEQRDWVAKHKCHFMLIGDGPKMKDVQLRIEQAGASDICTITGLVPQAEAPLHLASADYLISPHVANADGSKFFGSPTKLFEYMAMAKGIYGSRLDQIEHVLSPSLDVLAVSPDLPGPSSDDDSTAILGQPGDVDALVEGIKFLVERPDWARHLARNARAKALSQYTWAHHVGAILDAFGSLPANESTTRPDARTPASQGRRLG</sequence>
<dbReference type="PANTHER" id="PTHR45947">
    <property type="entry name" value="SULFOQUINOVOSYL TRANSFERASE SQD2"/>
    <property type="match status" value="1"/>
</dbReference>
<dbReference type="PANTHER" id="PTHR45947:SF3">
    <property type="entry name" value="SULFOQUINOVOSYL TRANSFERASE SQD2"/>
    <property type="match status" value="1"/>
</dbReference>
<comment type="caution">
    <text evidence="3">The sequence shown here is derived from an EMBL/GenBank/DDBJ whole genome shotgun (WGS) entry which is preliminary data.</text>
</comment>
<evidence type="ECO:0000313" key="3">
    <source>
        <dbReference type="EMBL" id="KFL29413.1"/>
    </source>
</evidence>
<evidence type="ECO:0000259" key="2">
    <source>
        <dbReference type="Pfam" id="PF13579"/>
    </source>
</evidence>
<dbReference type="Pfam" id="PF13579">
    <property type="entry name" value="Glyco_trans_4_4"/>
    <property type="match status" value="1"/>
</dbReference>
<dbReference type="RefSeq" id="WP_035086411.1">
    <property type="nucleotide sequence ID" value="NZ_JQGC01000026.1"/>
</dbReference>
<gene>
    <name evidence="3" type="ORF">JP75_20880</name>
</gene>
<dbReference type="AlphaFoldDB" id="A0A087LXR0"/>
<proteinExistence type="predicted"/>
<dbReference type="Proteomes" id="UP000028981">
    <property type="component" value="Unassembled WGS sequence"/>
</dbReference>
<keyword evidence="4" id="KW-1185">Reference proteome</keyword>
<name>A0A087LXR0_9HYPH</name>
<dbReference type="STRING" id="46914.JP75_20880"/>
<dbReference type="GO" id="GO:0016757">
    <property type="term" value="F:glycosyltransferase activity"/>
    <property type="evidence" value="ECO:0007669"/>
    <property type="project" value="TreeGrafter"/>
</dbReference>
<dbReference type="InterPro" id="IPR050194">
    <property type="entry name" value="Glycosyltransferase_grp1"/>
</dbReference>
<accession>A0A087LXR0</accession>
<dbReference type="Gene3D" id="3.40.50.2000">
    <property type="entry name" value="Glycogen Phosphorylase B"/>
    <property type="match status" value="2"/>
</dbReference>
<feature type="domain" description="Glycosyltransferase subfamily 4-like N-terminal" evidence="2">
    <location>
        <begin position="162"/>
        <end position="325"/>
    </location>
</feature>
<feature type="region of interest" description="Disordered" evidence="1">
    <location>
        <begin position="564"/>
        <end position="585"/>
    </location>
</feature>